<dbReference type="EnsemblMetazoa" id="tetur23g00870.1">
    <property type="protein sequence ID" value="tetur23g00870.1"/>
    <property type="gene ID" value="tetur23g00870"/>
</dbReference>
<dbReference type="InterPro" id="IPR011990">
    <property type="entry name" value="TPR-like_helical_dom_sf"/>
</dbReference>
<feature type="region of interest" description="Disordered" evidence="4">
    <location>
        <begin position="207"/>
        <end position="249"/>
    </location>
</feature>
<dbReference type="InterPro" id="IPR036322">
    <property type="entry name" value="WD40_repeat_dom_sf"/>
</dbReference>
<dbReference type="InterPro" id="IPR001680">
    <property type="entry name" value="WD40_rpt"/>
</dbReference>
<dbReference type="GO" id="GO:0005737">
    <property type="term" value="C:cytoplasm"/>
    <property type="evidence" value="ECO:0007669"/>
    <property type="project" value="TreeGrafter"/>
</dbReference>
<dbReference type="Pfam" id="PF00400">
    <property type="entry name" value="WD40"/>
    <property type="match status" value="2"/>
</dbReference>
<organism evidence="5 6">
    <name type="scientific">Tetranychus urticae</name>
    <name type="common">Two-spotted spider mite</name>
    <dbReference type="NCBI Taxonomy" id="32264"/>
    <lineage>
        <taxon>Eukaryota</taxon>
        <taxon>Metazoa</taxon>
        <taxon>Ecdysozoa</taxon>
        <taxon>Arthropoda</taxon>
        <taxon>Chelicerata</taxon>
        <taxon>Arachnida</taxon>
        <taxon>Acari</taxon>
        <taxon>Acariformes</taxon>
        <taxon>Trombidiformes</taxon>
        <taxon>Prostigmata</taxon>
        <taxon>Eleutherengona</taxon>
        <taxon>Raphignathae</taxon>
        <taxon>Tetranychoidea</taxon>
        <taxon>Tetranychidae</taxon>
        <taxon>Tetranychus</taxon>
    </lineage>
</organism>
<evidence type="ECO:0000256" key="4">
    <source>
        <dbReference type="SAM" id="MobiDB-lite"/>
    </source>
</evidence>
<dbReference type="GO" id="GO:0080008">
    <property type="term" value="C:Cul4-RING E3 ubiquitin ligase complex"/>
    <property type="evidence" value="ECO:0007669"/>
    <property type="project" value="TreeGrafter"/>
</dbReference>
<dbReference type="SUPFAM" id="SSF50978">
    <property type="entry name" value="WD40 repeat-like"/>
    <property type="match status" value="1"/>
</dbReference>
<evidence type="ECO:0000313" key="6">
    <source>
        <dbReference type="Proteomes" id="UP000015104"/>
    </source>
</evidence>
<dbReference type="HOGENOM" id="CLU_012381_3_1_1"/>
<evidence type="ECO:0000313" key="5">
    <source>
        <dbReference type="EnsemblMetazoa" id="tetur23g00870.1"/>
    </source>
</evidence>
<dbReference type="InterPro" id="IPR019734">
    <property type="entry name" value="TPR_rpt"/>
</dbReference>
<dbReference type="AlphaFoldDB" id="T1KVJ3"/>
<keyword evidence="6" id="KW-1185">Reference proteome</keyword>
<evidence type="ECO:0000256" key="2">
    <source>
        <dbReference type="ARBA" id="ARBA00022737"/>
    </source>
</evidence>
<sequence length="580" mass="65743">MIRLSHLKASISGYAFNCHFILNHLLRSRNECQNFDFGLRVQTRNLINLVGLKLCPSVQIFYVRKSAEVKCISINPVQPHLLAIGANDPYIRLYDRRMISLTQAKHPPSSSISFLMSSFGRAANQQQENDDPSWVPPPSNLPHNCVQYFIAGHLHSKKKPAVTCTYVSFNSKGNELLANLGSEQIYLYDINKVQTLHSYYLPSSTQTKVSSKKTSSTSNKNSTNGTCEYNGKTNGTKNQPTAKTKNGFHRPSNLKYYSVYGVKQLLPPKVQLMKEQANERFDKGDYINAVWLYNKAIVHCPNAAVLHGNRAIALMKRGWDGDVYAALRDCYKALELDKGYFRAHFRMARCLSELKRYKEAHECFEKFKSTFPEEAKDQSCSELEKQIKDCLERLKEREEASTSSKGECLSASELDDAEEAAVAAFVSSSSSSSSSAPRNLSFNSRLPNLNEKEITWRARAADFKQRFCGHCNTTTDIKEANFFGRFFYYIHSFSLQNFKVSTSNIFLYNFFLFRDDQYVVAGSDDGNIFIWDRKTTNIVRALKADEAVVNCLQPHPTDCLLATSGIEKTVKLWTPKPEVS</sequence>
<dbReference type="Gene3D" id="2.130.10.10">
    <property type="entry name" value="YVTN repeat-like/Quinoprotein amine dehydrogenase"/>
    <property type="match status" value="2"/>
</dbReference>
<dbReference type="SUPFAM" id="SSF48452">
    <property type="entry name" value="TPR-like"/>
    <property type="match status" value="1"/>
</dbReference>
<dbReference type="SMART" id="SM00320">
    <property type="entry name" value="WD40"/>
    <property type="match status" value="4"/>
</dbReference>
<dbReference type="SMART" id="SM00028">
    <property type="entry name" value="TPR"/>
    <property type="match status" value="3"/>
</dbReference>
<accession>T1KVJ3</accession>
<evidence type="ECO:0008006" key="7">
    <source>
        <dbReference type="Google" id="ProtNLM"/>
    </source>
</evidence>
<dbReference type="PROSITE" id="PS50082">
    <property type="entry name" value="WD_REPEATS_2"/>
    <property type="match status" value="1"/>
</dbReference>
<keyword evidence="1 3" id="KW-0853">WD repeat</keyword>
<evidence type="ECO:0000256" key="3">
    <source>
        <dbReference type="PROSITE-ProRule" id="PRU00221"/>
    </source>
</evidence>
<proteinExistence type="predicted"/>
<keyword evidence="2" id="KW-0677">Repeat</keyword>
<feature type="compositionally biased region" description="Low complexity" evidence="4">
    <location>
        <begin position="207"/>
        <end position="224"/>
    </location>
</feature>
<dbReference type="Gene3D" id="1.25.40.10">
    <property type="entry name" value="Tetratricopeptide repeat domain"/>
    <property type="match status" value="1"/>
</dbReference>
<dbReference type="Proteomes" id="UP000015104">
    <property type="component" value="Unassembled WGS sequence"/>
</dbReference>
<dbReference type="GO" id="GO:0045717">
    <property type="term" value="P:negative regulation of fatty acid biosynthetic process"/>
    <property type="evidence" value="ECO:0007669"/>
    <property type="project" value="TreeGrafter"/>
</dbReference>
<dbReference type="PANTHER" id="PTHR15574:SF40">
    <property type="entry name" value="WD AND TETRATRICOPEPTIDE REPEATS PROTEIN 1"/>
    <property type="match status" value="1"/>
</dbReference>
<reference evidence="6" key="1">
    <citation type="submission" date="2011-08" db="EMBL/GenBank/DDBJ databases">
        <authorList>
            <person name="Rombauts S."/>
        </authorList>
    </citation>
    <scope>NUCLEOTIDE SEQUENCE</scope>
    <source>
        <strain evidence="6">London</strain>
    </source>
</reference>
<dbReference type="InterPro" id="IPR045151">
    <property type="entry name" value="DCAF8"/>
</dbReference>
<dbReference type="EMBL" id="CAEY01000613">
    <property type="status" value="NOT_ANNOTATED_CDS"/>
    <property type="molecule type" value="Genomic_DNA"/>
</dbReference>
<feature type="repeat" description="WD" evidence="3">
    <location>
        <begin position="515"/>
        <end position="541"/>
    </location>
</feature>
<dbReference type="InterPro" id="IPR015943">
    <property type="entry name" value="WD40/YVTN_repeat-like_dom_sf"/>
</dbReference>
<feature type="compositionally biased region" description="Polar residues" evidence="4">
    <location>
        <begin position="225"/>
        <end position="244"/>
    </location>
</feature>
<evidence type="ECO:0000256" key="1">
    <source>
        <dbReference type="ARBA" id="ARBA00022574"/>
    </source>
</evidence>
<dbReference type="STRING" id="32264.T1KVJ3"/>
<protein>
    <recommendedName>
        <fullName evidence="7">WD and tetratricopeptide repeats protein 1</fullName>
    </recommendedName>
</protein>
<name>T1KVJ3_TETUR</name>
<dbReference type="Pfam" id="PF14559">
    <property type="entry name" value="TPR_19"/>
    <property type="match status" value="1"/>
</dbReference>
<dbReference type="PANTHER" id="PTHR15574">
    <property type="entry name" value="WD REPEAT DOMAIN-CONTAINING FAMILY"/>
    <property type="match status" value="1"/>
</dbReference>
<reference evidence="5" key="2">
    <citation type="submission" date="2015-06" db="UniProtKB">
        <authorList>
            <consortium name="EnsemblMetazoa"/>
        </authorList>
    </citation>
    <scope>IDENTIFICATION</scope>
</reference>